<dbReference type="AlphaFoldDB" id="A0A6S6SHG9"/>
<feature type="region of interest" description="Disordered" evidence="1">
    <location>
        <begin position="44"/>
        <end position="65"/>
    </location>
</feature>
<proteinExistence type="predicted"/>
<evidence type="ECO:0000256" key="1">
    <source>
        <dbReference type="SAM" id="MobiDB-lite"/>
    </source>
</evidence>
<evidence type="ECO:0000313" key="2">
    <source>
        <dbReference type="EMBL" id="CAA6806856.1"/>
    </source>
</evidence>
<sequence>MRITITEKQASVLQAILENSMNSDIENEKTVAYTLLKQIINEKHKHSSEKQKHAAKKATKTRTAKAKNKIENAVNLLRLEKKEITTYSVSLASGCSFNTCKKYKHYWEN</sequence>
<organism evidence="2">
    <name type="scientific">uncultured Sulfurovum sp</name>
    <dbReference type="NCBI Taxonomy" id="269237"/>
    <lineage>
        <taxon>Bacteria</taxon>
        <taxon>Pseudomonadati</taxon>
        <taxon>Campylobacterota</taxon>
        <taxon>Epsilonproteobacteria</taxon>
        <taxon>Campylobacterales</taxon>
        <taxon>Sulfurovaceae</taxon>
        <taxon>Sulfurovum</taxon>
        <taxon>environmental samples</taxon>
    </lineage>
</organism>
<gene>
    <name evidence="2" type="ORF">HELGO_WM12469</name>
</gene>
<reference evidence="2" key="1">
    <citation type="submission" date="2020-01" db="EMBL/GenBank/DDBJ databases">
        <authorList>
            <person name="Meier V. D."/>
            <person name="Meier V D."/>
        </authorList>
    </citation>
    <scope>NUCLEOTIDE SEQUENCE</scope>
    <source>
        <strain evidence="2">HLG_WM_MAG_02</strain>
    </source>
</reference>
<protein>
    <submittedName>
        <fullName evidence="2">Uncharacterized protein</fullName>
    </submittedName>
</protein>
<name>A0A6S6SHG9_9BACT</name>
<accession>A0A6S6SHG9</accession>
<dbReference type="EMBL" id="CACVAZ010000033">
    <property type="protein sequence ID" value="CAA6806856.1"/>
    <property type="molecule type" value="Genomic_DNA"/>
</dbReference>